<comment type="similarity">
    <text evidence="3">In the N-terminal section; belongs to the cytidine and deoxycytidylate deaminase family.</text>
</comment>
<dbReference type="EC" id="3.5.4.26" evidence="5"/>
<evidence type="ECO:0000256" key="6">
    <source>
        <dbReference type="ARBA" id="ARBA00019930"/>
    </source>
</evidence>
<evidence type="ECO:0000256" key="1">
    <source>
        <dbReference type="ARBA" id="ARBA00002151"/>
    </source>
</evidence>
<dbReference type="GO" id="GO:0008703">
    <property type="term" value="F:5-amino-6-(5-phosphoribosylamino)uracil reductase activity"/>
    <property type="evidence" value="ECO:0007669"/>
    <property type="project" value="InterPro"/>
</dbReference>
<dbReference type="Gene3D" id="3.40.140.10">
    <property type="entry name" value="Cytidine Deaminase, domain 2"/>
    <property type="match status" value="1"/>
</dbReference>
<dbReference type="UniPathway" id="UPA00275">
    <property type="reaction ID" value="UER00401"/>
</dbReference>
<dbReference type="Pfam" id="PF00383">
    <property type="entry name" value="dCMP_cyt_deam_1"/>
    <property type="match status" value="1"/>
</dbReference>
<sequence>MIFVLYNRSTFPAMIVWASAAVSLDGYIDDTTSRRLVLSGTKDWEQVRALRAECDAVLVGAETIRKDNPALVTRSEKLREKRTAQGKPADPVKVTVSASGRLDPQARFFTEGTGRKIVIVGTGASPEHLAALRRVATVIVAKTDPITPETILQLLSQEGIRTLFIEGGTRILTQFLTADAIDYLRMATAPFFVGDSHAPRFVHAGRFPHNKDRRMHLLSTQAVGDMSVAIYALKASAEDYARMEQAITLAAQCPPSKGAYSVGAVIVTEDGQVFTGYSRETAPTNHAEEEAILKAIRAGSRLTGATVYSSMEPCTTRKSKPASCSELIILHRMKRVVFAAYEPPTFVTCLGEAVLRQAGIEVTILSDLAQKALDVNRHLAK</sequence>
<reference evidence="10 11" key="1">
    <citation type="submission" date="2011-08" db="EMBL/GenBank/DDBJ databases">
        <title>The Genome Sequence of Alistipes indistinctus YIT 12060.</title>
        <authorList>
            <consortium name="The Broad Institute Genome Sequencing Platform"/>
            <person name="Earl A."/>
            <person name="Ward D."/>
            <person name="Feldgarden M."/>
            <person name="Gevers D."/>
            <person name="Morotomi M."/>
            <person name="Young S.K."/>
            <person name="Zeng Q."/>
            <person name="Gargeya S."/>
            <person name="Fitzgerald M."/>
            <person name="Haas B."/>
            <person name="Abouelleil A."/>
            <person name="Alvarado L."/>
            <person name="Arachchi H.M."/>
            <person name="Berlin A."/>
            <person name="Brown A."/>
            <person name="Chapman S.B."/>
            <person name="Chen Z."/>
            <person name="Dunbar C."/>
            <person name="Freedman E."/>
            <person name="Gearin G."/>
            <person name="Gellesch M."/>
            <person name="Goldberg J."/>
            <person name="Griggs A."/>
            <person name="Gujja S."/>
            <person name="Heiman D."/>
            <person name="Howarth C."/>
            <person name="Larson L."/>
            <person name="Lui A."/>
            <person name="MacDonald P.J.P."/>
            <person name="Montmayeur A."/>
            <person name="Murphy C."/>
            <person name="Neiman D."/>
            <person name="Pearson M."/>
            <person name="Priest M."/>
            <person name="Roberts A."/>
            <person name="Saif S."/>
            <person name="Shea T."/>
            <person name="Shenoy N."/>
            <person name="Sisk P."/>
            <person name="Stolte C."/>
            <person name="Sykes S."/>
            <person name="Wortman J."/>
            <person name="Nusbaum C."/>
            <person name="Birren B."/>
        </authorList>
    </citation>
    <scope>NUCLEOTIDE SEQUENCE [LARGE SCALE GENOMIC DNA]</scope>
    <source>
        <strain evidence="10 11">YIT 12060</strain>
    </source>
</reference>
<protein>
    <recommendedName>
        <fullName evidence="6">Riboflavin biosynthesis protein RibD</fullName>
        <ecNumber evidence="5">3.5.4.26</ecNumber>
    </recommendedName>
</protein>
<evidence type="ECO:0000256" key="4">
    <source>
        <dbReference type="ARBA" id="ARBA00007417"/>
    </source>
</evidence>
<dbReference type="InterPro" id="IPR002734">
    <property type="entry name" value="RibDG_C"/>
</dbReference>
<dbReference type="SUPFAM" id="SSF53597">
    <property type="entry name" value="Dihydrofolate reductase-like"/>
    <property type="match status" value="1"/>
</dbReference>
<dbReference type="EMBL" id="ADLD01000013">
    <property type="protein sequence ID" value="EHB91988.1"/>
    <property type="molecule type" value="Genomic_DNA"/>
</dbReference>
<gene>
    <name evidence="10" type="ORF">HMPREF9450_02037</name>
</gene>
<keyword evidence="7" id="KW-0521">NADP</keyword>
<evidence type="ECO:0000256" key="2">
    <source>
        <dbReference type="ARBA" id="ARBA00004882"/>
    </source>
</evidence>
<evidence type="ECO:0000256" key="5">
    <source>
        <dbReference type="ARBA" id="ARBA00012766"/>
    </source>
</evidence>
<comment type="function">
    <text evidence="1">Converts 2,5-diamino-6-(ribosylamino)-4(3h)-pyrimidinone 5'-phosphate into 5-amino-6-(ribosylamino)-2,4(1h,3h)-pyrimidinedione 5'-phosphate.</text>
</comment>
<comment type="similarity">
    <text evidence="4">In the C-terminal section; belongs to the HTP reductase family.</text>
</comment>
<dbReference type="SUPFAM" id="SSF53927">
    <property type="entry name" value="Cytidine deaminase-like"/>
    <property type="match status" value="1"/>
</dbReference>
<evidence type="ECO:0000259" key="9">
    <source>
        <dbReference type="PROSITE" id="PS51747"/>
    </source>
</evidence>
<proteinExistence type="inferred from homology"/>
<dbReference type="InterPro" id="IPR024072">
    <property type="entry name" value="DHFR-like_dom_sf"/>
</dbReference>
<evidence type="ECO:0000256" key="8">
    <source>
        <dbReference type="ARBA" id="ARBA00023002"/>
    </source>
</evidence>
<dbReference type="Gene3D" id="3.40.430.10">
    <property type="entry name" value="Dihydrofolate Reductase, subunit A"/>
    <property type="match status" value="1"/>
</dbReference>
<comment type="pathway">
    <text evidence="2">Cofactor biosynthesis; riboflavin biosynthesis; 5-amino-6-(D-ribitylamino)uracil from GTP: step 2/4.</text>
</comment>
<dbReference type="GO" id="GO:0008835">
    <property type="term" value="F:diaminohydroxyphosphoribosylaminopyrimidine deaminase activity"/>
    <property type="evidence" value="ECO:0007669"/>
    <property type="project" value="UniProtKB-EC"/>
</dbReference>
<dbReference type="InterPro" id="IPR002125">
    <property type="entry name" value="CMP_dCMP_dom"/>
</dbReference>
<dbReference type="GO" id="GO:0009231">
    <property type="term" value="P:riboflavin biosynthetic process"/>
    <property type="evidence" value="ECO:0007669"/>
    <property type="project" value="UniProtKB-UniPathway"/>
</dbReference>
<evidence type="ECO:0000256" key="3">
    <source>
        <dbReference type="ARBA" id="ARBA00005259"/>
    </source>
</evidence>
<dbReference type="STRING" id="742725.HMPREF9450_02037"/>
<dbReference type="InterPro" id="IPR050765">
    <property type="entry name" value="Riboflavin_Biosynth_HTPR"/>
</dbReference>
<evidence type="ECO:0000313" key="10">
    <source>
        <dbReference type="EMBL" id="EHB91988.1"/>
    </source>
</evidence>
<dbReference type="eggNOG" id="COG0117">
    <property type="taxonomic scope" value="Bacteria"/>
</dbReference>
<dbReference type="PANTHER" id="PTHR38011">
    <property type="entry name" value="DIHYDROFOLATE REDUCTASE FAMILY PROTEIN (AFU_ORTHOLOGUE AFUA_8G06820)"/>
    <property type="match status" value="1"/>
</dbReference>
<dbReference type="Proteomes" id="UP000006008">
    <property type="component" value="Unassembled WGS sequence"/>
</dbReference>
<dbReference type="Pfam" id="PF01872">
    <property type="entry name" value="RibD_C"/>
    <property type="match status" value="1"/>
</dbReference>
<dbReference type="HOGENOM" id="CLU_762157_0_0_10"/>
<evidence type="ECO:0000256" key="7">
    <source>
        <dbReference type="ARBA" id="ARBA00022857"/>
    </source>
</evidence>
<keyword evidence="11" id="KW-1185">Reference proteome</keyword>
<evidence type="ECO:0000313" key="11">
    <source>
        <dbReference type="Proteomes" id="UP000006008"/>
    </source>
</evidence>
<comment type="caution">
    <text evidence="10">The sequence shown here is derived from an EMBL/GenBank/DDBJ whole genome shotgun (WGS) entry which is preliminary data.</text>
</comment>
<keyword evidence="8" id="KW-0560">Oxidoreductase</keyword>
<dbReference type="PANTHER" id="PTHR38011:SF7">
    <property type="entry name" value="2,5-DIAMINO-6-RIBOSYLAMINO-4(3H)-PYRIMIDINONE 5'-PHOSPHATE REDUCTASE"/>
    <property type="match status" value="1"/>
</dbReference>
<dbReference type="AlphaFoldDB" id="G5H8V1"/>
<feature type="domain" description="CMP/dCMP-type deaminase" evidence="9">
    <location>
        <begin position="237"/>
        <end position="363"/>
    </location>
</feature>
<organism evidence="10 11">
    <name type="scientific">Alistipes indistinctus YIT 12060</name>
    <dbReference type="NCBI Taxonomy" id="742725"/>
    <lineage>
        <taxon>Bacteria</taxon>
        <taxon>Pseudomonadati</taxon>
        <taxon>Bacteroidota</taxon>
        <taxon>Bacteroidia</taxon>
        <taxon>Bacteroidales</taxon>
        <taxon>Rikenellaceae</taxon>
        <taxon>Alistipes</taxon>
    </lineage>
</organism>
<dbReference type="InterPro" id="IPR016193">
    <property type="entry name" value="Cytidine_deaminase-like"/>
</dbReference>
<dbReference type="PROSITE" id="PS51747">
    <property type="entry name" value="CYT_DCMP_DEAMINASES_2"/>
    <property type="match status" value="1"/>
</dbReference>
<dbReference type="eggNOG" id="COG1985">
    <property type="taxonomic scope" value="Bacteria"/>
</dbReference>
<dbReference type="PATRIC" id="fig|742725.3.peg.2134"/>
<accession>G5H8V1</accession>
<name>G5H8V1_9BACT</name>